<dbReference type="InterPro" id="IPR005823">
    <property type="entry name" value="Ribosomal_uL13_bac-type"/>
</dbReference>
<dbReference type="SUPFAM" id="SSF52161">
    <property type="entry name" value="Ribosomal protein L13"/>
    <property type="match status" value="1"/>
</dbReference>
<dbReference type="Proteomes" id="UP000422736">
    <property type="component" value="Chromosome 1"/>
</dbReference>
<evidence type="ECO:0000256" key="1">
    <source>
        <dbReference type="ARBA" id="ARBA00006227"/>
    </source>
</evidence>
<dbReference type="CDD" id="cd00392">
    <property type="entry name" value="Ribosomal_L13"/>
    <property type="match status" value="1"/>
</dbReference>
<dbReference type="NCBIfam" id="TIGR01066">
    <property type="entry name" value="rplM_bact"/>
    <property type="match status" value="1"/>
</dbReference>
<dbReference type="PANTHER" id="PTHR11545:SF2">
    <property type="entry name" value="LARGE RIBOSOMAL SUBUNIT PROTEIN UL13M"/>
    <property type="match status" value="1"/>
</dbReference>
<dbReference type="EMBL" id="CP015054">
    <property type="protein sequence ID" value="QGN13582.1"/>
    <property type="molecule type" value="Genomic_DNA"/>
</dbReference>
<gene>
    <name evidence="5" type="primary">rplM</name>
    <name evidence="5" type="ORF">FIM1_224</name>
</gene>
<name>A0ABX6ERE0_KLUMA</name>
<dbReference type="PROSITE" id="PS00783">
    <property type="entry name" value="RIBOSOMAL_L13"/>
    <property type="match status" value="1"/>
</dbReference>
<sequence>MSQKVGHTGLAFARMWHHVDLAKDKRTLGRVASQIAITLMGKHKPVYHPSADCGDYVVVTNCQALRVTGNKMSQKTYWSHTSRPGSLKLTTMEDMISNKGHSEILKKAVSGMLPKNKLRKLRLSRLKVFDGGDHPYKSNITAFADQQPKVQELLQKQQQKA</sequence>
<proteinExistence type="inferred from homology"/>
<accession>A0ABX6ERE0</accession>
<evidence type="ECO:0000313" key="5">
    <source>
        <dbReference type="EMBL" id="QGN13582.1"/>
    </source>
</evidence>
<dbReference type="Pfam" id="PF00572">
    <property type="entry name" value="Ribosomal_L13"/>
    <property type="match status" value="1"/>
</dbReference>
<keyword evidence="2 4" id="KW-0689">Ribosomal protein</keyword>
<dbReference type="HAMAP" id="MF_01366">
    <property type="entry name" value="Ribosomal_uL13"/>
    <property type="match status" value="1"/>
</dbReference>
<keyword evidence="6" id="KW-1185">Reference proteome</keyword>
<dbReference type="InterPro" id="IPR023563">
    <property type="entry name" value="Ribosomal_uL13_CS"/>
</dbReference>
<evidence type="ECO:0000256" key="3">
    <source>
        <dbReference type="ARBA" id="ARBA00023274"/>
    </source>
</evidence>
<protein>
    <submittedName>
        <fullName evidence="5">54S ribosomal protein L23</fullName>
    </submittedName>
</protein>
<dbReference type="InterPro" id="IPR036899">
    <property type="entry name" value="Ribosomal_uL13_sf"/>
</dbReference>
<reference evidence="5 6" key="2">
    <citation type="submission" date="2019-11" db="EMBL/GenBank/DDBJ databases">
        <authorList>
            <person name="Lu H."/>
        </authorList>
    </citation>
    <scope>NUCLEOTIDE SEQUENCE [LARGE SCALE GENOMIC DNA]</scope>
    <source>
        <strain evidence="5 6">FIM1</strain>
    </source>
</reference>
<evidence type="ECO:0000256" key="4">
    <source>
        <dbReference type="RuleBase" id="RU003877"/>
    </source>
</evidence>
<keyword evidence="3 4" id="KW-0687">Ribonucleoprotein</keyword>
<dbReference type="InterPro" id="IPR005822">
    <property type="entry name" value="Ribosomal_uL13"/>
</dbReference>
<evidence type="ECO:0000256" key="2">
    <source>
        <dbReference type="ARBA" id="ARBA00022980"/>
    </source>
</evidence>
<comment type="similarity">
    <text evidence="1 4">Belongs to the universal ribosomal protein uL13 family.</text>
</comment>
<dbReference type="Gene3D" id="3.90.1180.10">
    <property type="entry name" value="Ribosomal protein L13"/>
    <property type="match status" value="1"/>
</dbReference>
<organism evidence="5 6">
    <name type="scientific">Kluyveromyces marxianus</name>
    <name type="common">Yeast</name>
    <name type="synonym">Candida kefyr</name>
    <dbReference type="NCBI Taxonomy" id="4911"/>
    <lineage>
        <taxon>Eukaryota</taxon>
        <taxon>Fungi</taxon>
        <taxon>Dikarya</taxon>
        <taxon>Ascomycota</taxon>
        <taxon>Saccharomycotina</taxon>
        <taxon>Saccharomycetes</taxon>
        <taxon>Saccharomycetales</taxon>
        <taxon>Saccharomycetaceae</taxon>
        <taxon>Kluyveromyces</taxon>
    </lineage>
</organism>
<dbReference type="GO" id="GO:0005840">
    <property type="term" value="C:ribosome"/>
    <property type="evidence" value="ECO:0007669"/>
    <property type="project" value="UniProtKB-KW"/>
</dbReference>
<dbReference type="PANTHER" id="PTHR11545">
    <property type="entry name" value="RIBOSOMAL PROTEIN L13"/>
    <property type="match status" value="1"/>
</dbReference>
<dbReference type="PIRSF" id="PIRSF002181">
    <property type="entry name" value="Ribosomal_L13"/>
    <property type="match status" value="1"/>
</dbReference>
<evidence type="ECO:0000313" key="6">
    <source>
        <dbReference type="Proteomes" id="UP000422736"/>
    </source>
</evidence>
<reference evidence="5 6" key="1">
    <citation type="submission" date="2016-03" db="EMBL/GenBank/DDBJ databases">
        <title>How can Kluyveromyces marxianus grow so fast - potential evolutionary course in Saccharomyces Complex revealed by comparative genomics.</title>
        <authorList>
            <person name="Mo W."/>
            <person name="Lu W."/>
            <person name="Yang X."/>
            <person name="Qi J."/>
            <person name="Lv H."/>
        </authorList>
    </citation>
    <scope>NUCLEOTIDE SEQUENCE [LARGE SCALE GENOMIC DNA]</scope>
    <source>
        <strain evidence="5 6">FIM1</strain>
    </source>
</reference>